<name>A0A931ML81_9SPHN</name>
<dbReference type="RefSeq" id="WP_197163261.1">
    <property type="nucleotide sequence ID" value="NZ_JADZGI010000001.1"/>
</dbReference>
<gene>
    <name evidence="2" type="ORF">I5E68_09675</name>
</gene>
<sequence>MKQVSRCGYMRPSTRQFQPKEDHEMSLESKIEELLKSNSALEAALAANTAILERVVEGQQTAIEKLEGAKASGGRGRSRTKPAEDKPAEDKPAEDKPANEAKKDKPAEAASTARGADDAGAAASSSPVAAIAKKIGTDVDKMKQFIADWTGETDDKEEREARVDLLKGMAQHFGGKGYSALVTSAETASQAIFFVERARALGVSAIDFKADYDFDGDPAQGGDAETSSDDDFD</sequence>
<dbReference type="EMBL" id="JADZGI010000001">
    <property type="protein sequence ID" value="MBH0113214.1"/>
    <property type="molecule type" value="Genomic_DNA"/>
</dbReference>
<feature type="region of interest" description="Disordered" evidence="1">
    <location>
        <begin position="1"/>
        <end position="25"/>
    </location>
</feature>
<organism evidence="2 3">
    <name type="scientific">Novosphingobium aureum</name>
    <dbReference type="NCBI Taxonomy" id="2792964"/>
    <lineage>
        <taxon>Bacteria</taxon>
        <taxon>Pseudomonadati</taxon>
        <taxon>Pseudomonadota</taxon>
        <taxon>Alphaproteobacteria</taxon>
        <taxon>Sphingomonadales</taxon>
        <taxon>Sphingomonadaceae</taxon>
        <taxon>Novosphingobium</taxon>
    </lineage>
</organism>
<keyword evidence="3" id="KW-1185">Reference proteome</keyword>
<feature type="compositionally biased region" description="Basic and acidic residues" evidence="1">
    <location>
        <begin position="81"/>
        <end position="107"/>
    </location>
</feature>
<dbReference type="AlphaFoldDB" id="A0A931ML81"/>
<feature type="region of interest" description="Disordered" evidence="1">
    <location>
        <begin position="66"/>
        <end position="127"/>
    </location>
</feature>
<evidence type="ECO:0000313" key="2">
    <source>
        <dbReference type="EMBL" id="MBH0113214.1"/>
    </source>
</evidence>
<accession>A0A931ML81</accession>
<dbReference type="Proteomes" id="UP000617634">
    <property type="component" value="Unassembled WGS sequence"/>
</dbReference>
<comment type="caution">
    <text evidence="2">The sequence shown here is derived from an EMBL/GenBank/DDBJ whole genome shotgun (WGS) entry which is preliminary data.</text>
</comment>
<proteinExistence type="predicted"/>
<evidence type="ECO:0000256" key="1">
    <source>
        <dbReference type="SAM" id="MobiDB-lite"/>
    </source>
</evidence>
<protein>
    <submittedName>
        <fullName evidence="2">Uncharacterized protein</fullName>
    </submittedName>
</protein>
<evidence type="ECO:0000313" key="3">
    <source>
        <dbReference type="Proteomes" id="UP000617634"/>
    </source>
</evidence>
<reference evidence="2" key="1">
    <citation type="submission" date="2020-11" db="EMBL/GenBank/DDBJ databases">
        <title>Novosphingobium aureum sp. nov., a marine bacterium isolated from sediment of a salt flat.</title>
        <authorList>
            <person name="Yoo Y."/>
            <person name="Kim J.-J."/>
        </authorList>
    </citation>
    <scope>NUCLEOTIDE SEQUENCE</scope>
    <source>
        <strain evidence="2">YJ-S2-02</strain>
    </source>
</reference>
<feature type="compositionally biased region" description="Low complexity" evidence="1">
    <location>
        <begin position="108"/>
        <end position="127"/>
    </location>
</feature>